<dbReference type="PANTHER" id="PTHR40658:SF3">
    <property type="entry name" value="CLBS_DFSB FAMILY FOUR-HELIX BUNDLE PROTEIN"/>
    <property type="match status" value="1"/>
</dbReference>
<dbReference type="OrthoDB" id="5347938at2"/>
<dbReference type="PANTHER" id="PTHR40658">
    <property type="match status" value="1"/>
</dbReference>
<dbReference type="Pfam" id="PF08020">
    <property type="entry name" value="DUF1706"/>
    <property type="match status" value="1"/>
</dbReference>
<reference evidence="1 2" key="1">
    <citation type="submission" date="2018-06" db="EMBL/GenBank/DDBJ databases">
        <authorList>
            <consortium name="Pathogen Informatics"/>
            <person name="Doyle S."/>
        </authorList>
    </citation>
    <scope>NUCLEOTIDE SEQUENCE [LARGE SCALE GENOMIC DNA]</scope>
    <source>
        <strain evidence="1 2">NCTC13294</strain>
    </source>
</reference>
<dbReference type="AlphaFoldDB" id="A0A381E3E3"/>
<keyword evidence="2" id="KW-1185">Reference proteome</keyword>
<protein>
    <submittedName>
        <fullName evidence="1">Uncharacterized conserved protein</fullName>
    </submittedName>
</protein>
<proteinExistence type="predicted"/>
<evidence type="ECO:0000313" key="2">
    <source>
        <dbReference type="Proteomes" id="UP000254572"/>
    </source>
</evidence>
<sequence length="176" mass="20161">MKHYQSKAELIATIQTALDKYLAEFADIPEAARHTRATDSGKTPSEHLAYQLGWVTALLDWERREQAGEAVQTPAPGYKWNALGDLNQHYYHTYGALTLPGQQTMLREKVTTLCAWIDGLSDDELFLPGQRQWATTAAQWPLWKWIHINTVAPFTNFRTQIRKWKKAIYPTQGDTT</sequence>
<name>A0A381E3E3_9GAMM</name>
<dbReference type="InterPro" id="IPR012550">
    <property type="entry name" value="DUF1706"/>
</dbReference>
<dbReference type="PIRSF" id="PIRSF031551">
    <property type="entry name" value="DUF1706"/>
    <property type="match status" value="1"/>
</dbReference>
<gene>
    <name evidence="1" type="ORF">NCTC13294_00808</name>
</gene>
<dbReference type="InterPro" id="IPR034660">
    <property type="entry name" value="DinB/YfiT-like"/>
</dbReference>
<accession>A0A381E3E3</accession>
<dbReference type="EMBL" id="UFUW01000001">
    <property type="protein sequence ID" value="SUX20688.1"/>
    <property type="molecule type" value="Genomic_DNA"/>
</dbReference>
<dbReference type="RefSeq" id="WP_115611054.1">
    <property type="nucleotide sequence ID" value="NZ_JBHLZC010000001.1"/>
</dbReference>
<dbReference type="Proteomes" id="UP000254572">
    <property type="component" value="Unassembled WGS sequence"/>
</dbReference>
<dbReference type="Gene3D" id="1.20.120.450">
    <property type="entry name" value="dinb family like domain"/>
    <property type="match status" value="1"/>
</dbReference>
<evidence type="ECO:0000313" key="1">
    <source>
        <dbReference type="EMBL" id="SUX20688.1"/>
    </source>
</evidence>
<organism evidence="1 2">
    <name type="scientific">Cardiobacterium valvarum</name>
    <dbReference type="NCBI Taxonomy" id="194702"/>
    <lineage>
        <taxon>Bacteria</taxon>
        <taxon>Pseudomonadati</taxon>
        <taxon>Pseudomonadota</taxon>
        <taxon>Gammaproteobacteria</taxon>
        <taxon>Cardiobacteriales</taxon>
        <taxon>Cardiobacteriaceae</taxon>
        <taxon>Cardiobacterium</taxon>
    </lineage>
</organism>